<dbReference type="GO" id="GO:0016301">
    <property type="term" value="F:kinase activity"/>
    <property type="evidence" value="ECO:0007669"/>
    <property type="project" value="UniProtKB-KW"/>
</dbReference>
<accession>A0ABR9LNX9</accession>
<dbReference type="SUPFAM" id="SSF46785">
    <property type="entry name" value="Winged helix' DNA-binding domain"/>
    <property type="match status" value="1"/>
</dbReference>
<dbReference type="InterPro" id="IPR036388">
    <property type="entry name" value="WH-like_DNA-bd_sf"/>
</dbReference>
<reference evidence="2 3" key="1">
    <citation type="submission" date="2020-10" db="EMBL/GenBank/DDBJ databases">
        <title>Sequencing the genomes of 1000 actinobacteria strains.</title>
        <authorList>
            <person name="Klenk H.-P."/>
        </authorList>
    </citation>
    <scope>NUCLEOTIDE SEQUENCE [LARGE SCALE GENOMIC DNA]</scope>
    <source>
        <strain evidence="2 3">DSM 43173</strain>
    </source>
</reference>
<evidence type="ECO:0000313" key="3">
    <source>
        <dbReference type="Proteomes" id="UP000633509"/>
    </source>
</evidence>
<dbReference type="InterPro" id="IPR036390">
    <property type="entry name" value="WH_DNA-bd_sf"/>
</dbReference>
<dbReference type="PANTHER" id="PTHR18964:SF149">
    <property type="entry name" value="BIFUNCTIONAL UDP-N-ACETYLGLUCOSAMINE 2-EPIMERASE_N-ACETYLMANNOSAMINE KINASE"/>
    <property type="match status" value="1"/>
</dbReference>
<name>A0ABR9LNX9_9ACTN</name>
<gene>
    <name evidence="2" type="ORF">H4W80_000606</name>
</gene>
<evidence type="ECO:0000256" key="1">
    <source>
        <dbReference type="ARBA" id="ARBA00006479"/>
    </source>
</evidence>
<dbReference type="PANTHER" id="PTHR18964">
    <property type="entry name" value="ROK (REPRESSOR, ORF, KINASE) FAMILY"/>
    <property type="match status" value="1"/>
</dbReference>
<dbReference type="Gene3D" id="3.30.420.40">
    <property type="match status" value="2"/>
</dbReference>
<dbReference type="SUPFAM" id="SSF53067">
    <property type="entry name" value="Actin-like ATPase domain"/>
    <property type="match status" value="1"/>
</dbReference>
<keyword evidence="3" id="KW-1185">Reference proteome</keyword>
<comment type="similarity">
    <text evidence="1">Belongs to the ROK (NagC/XylR) family.</text>
</comment>
<comment type="caution">
    <text evidence="2">The sequence shown here is derived from an EMBL/GenBank/DDBJ whole genome shotgun (WGS) entry which is preliminary data.</text>
</comment>
<keyword evidence="2" id="KW-0418">Kinase</keyword>
<keyword evidence="2" id="KW-0808">Transferase</keyword>
<sequence>MTAFRQNGPRPPDSAVRQEDLRDLNLEVVLQRILGAGSPISRTELATATGLTRPTITRITEELLAGRLITEKGVTHNGRAGRPRVGLTLSDQGPAGLGLDIRADGLAACVVDLTGTVRHLTFAPMPYTGRDAGAVLGELTRMGREAIEAVRVKELTVITATLAVPGPVDGGVVRIAPALGWRDVDAGTFLADLGVPCAVDNEANLAALGELYAGDDPLGSFLYVSGGLGIGAGIVLNGTLMRGARGWSGELGHVTVESEGATCACGSRGCLETYASTGAILGALPGATNRTDALESAVPPGVVPGRAGGTFEGINPDSVITTRAEADDPAALAALDRAGSALGIALSGAVNVLDVGTVLLGGSFALLSSWLIDSVRAEIDRRVVTASWSPVTVRPTLLGPDAAVIGAALTSIDQIRRRPTTWLSRQS</sequence>
<dbReference type="InterPro" id="IPR000600">
    <property type="entry name" value="ROK"/>
</dbReference>
<dbReference type="RefSeq" id="WP_192783639.1">
    <property type="nucleotide sequence ID" value="NZ_JADBEK010000001.1"/>
</dbReference>
<dbReference type="InterPro" id="IPR043129">
    <property type="entry name" value="ATPase_NBD"/>
</dbReference>
<proteinExistence type="inferred from homology"/>
<dbReference type="Proteomes" id="UP000633509">
    <property type="component" value="Unassembled WGS sequence"/>
</dbReference>
<dbReference type="EMBL" id="JADBEK010000001">
    <property type="protein sequence ID" value="MBE1582348.1"/>
    <property type="molecule type" value="Genomic_DNA"/>
</dbReference>
<evidence type="ECO:0000313" key="2">
    <source>
        <dbReference type="EMBL" id="MBE1582348.1"/>
    </source>
</evidence>
<dbReference type="Pfam" id="PF00480">
    <property type="entry name" value="ROK"/>
    <property type="match status" value="1"/>
</dbReference>
<dbReference type="Gene3D" id="1.10.10.10">
    <property type="entry name" value="Winged helix-like DNA-binding domain superfamily/Winged helix DNA-binding domain"/>
    <property type="match status" value="1"/>
</dbReference>
<protein>
    <submittedName>
        <fullName evidence="2">NBD/HSP70 family sugar kinase</fullName>
    </submittedName>
</protein>
<organism evidence="2 3">
    <name type="scientific">Nonomuraea angiospora</name>
    <dbReference type="NCBI Taxonomy" id="46172"/>
    <lineage>
        <taxon>Bacteria</taxon>
        <taxon>Bacillati</taxon>
        <taxon>Actinomycetota</taxon>
        <taxon>Actinomycetes</taxon>
        <taxon>Streptosporangiales</taxon>
        <taxon>Streptosporangiaceae</taxon>
        <taxon>Nonomuraea</taxon>
    </lineage>
</organism>